<evidence type="ECO:0000259" key="1">
    <source>
        <dbReference type="Pfam" id="PF11412"/>
    </source>
</evidence>
<sequence length="306" mass="30997">MQIRRTAGESTVEKPRRRFRAGPAFLGATTSAARAALAAIAMSSAGLATLPAAAAGQDATFQNDEVTLQLVRAADPVDDKVRTALLVSLAPGWHSYWLDPGASGVPPQIDLSATKGAGSVRQRLPAPRRFGEGETRANGYEGEAAFAYEIAPEKGATIGTVKATVFMGVCKEICIPVTAELATDGSDPAAEAAVAAAFAALPEEAPDGAVTVSAAGDGKTLRVAVKNAAAEGTSGDTPDLFVTSGDGWFFDEPTVAERTDDATVFDVPVVESPASTATAPASVDVLVTAGGGRGVEARSVPVSPGS</sequence>
<dbReference type="Pfam" id="PF11412">
    <property type="entry name" value="DsbD_N"/>
    <property type="match status" value="1"/>
</dbReference>
<evidence type="ECO:0000313" key="3">
    <source>
        <dbReference type="Proteomes" id="UP000664288"/>
    </source>
</evidence>
<protein>
    <recommendedName>
        <fullName evidence="1">Thiol:disulfide interchange protein DsbD N-terminal domain-containing protein</fullName>
    </recommendedName>
</protein>
<proteinExistence type="predicted"/>
<dbReference type="RefSeq" id="WP_207351226.1">
    <property type="nucleotide sequence ID" value="NZ_JAFMPY010000013.1"/>
</dbReference>
<accession>A0ABS3J4H5</accession>
<dbReference type="Proteomes" id="UP000664288">
    <property type="component" value="Unassembled WGS sequence"/>
</dbReference>
<comment type="caution">
    <text evidence="2">The sequence shown here is derived from an EMBL/GenBank/DDBJ whole genome shotgun (WGS) entry which is preliminary data.</text>
</comment>
<organism evidence="2 3">
    <name type="scientific">Jiella sonneratiae</name>
    <dbReference type="NCBI Taxonomy" id="2816856"/>
    <lineage>
        <taxon>Bacteria</taxon>
        <taxon>Pseudomonadati</taxon>
        <taxon>Pseudomonadota</taxon>
        <taxon>Alphaproteobacteria</taxon>
        <taxon>Hyphomicrobiales</taxon>
        <taxon>Aurantimonadaceae</taxon>
        <taxon>Jiella</taxon>
    </lineage>
</organism>
<feature type="domain" description="Thiol:disulfide interchange protein DsbD N-terminal" evidence="1">
    <location>
        <begin position="77"/>
        <end position="182"/>
    </location>
</feature>
<evidence type="ECO:0000313" key="2">
    <source>
        <dbReference type="EMBL" id="MBO0904581.1"/>
    </source>
</evidence>
<keyword evidence="3" id="KW-1185">Reference proteome</keyword>
<dbReference type="InterPro" id="IPR028250">
    <property type="entry name" value="DsbDN"/>
</dbReference>
<reference evidence="2 3" key="1">
    <citation type="submission" date="2021-03" db="EMBL/GenBank/DDBJ databases">
        <title>Whole genome sequence of Jiella sp. MQZ13P-4.</title>
        <authorList>
            <person name="Tuo L."/>
        </authorList>
    </citation>
    <scope>NUCLEOTIDE SEQUENCE [LARGE SCALE GENOMIC DNA]</scope>
    <source>
        <strain evidence="2 3">MQZ13P-4</strain>
    </source>
</reference>
<gene>
    <name evidence="2" type="ORF">J1C47_13110</name>
</gene>
<name>A0ABS3J4H5_9HYPH</name>
<dbReference type="EMBL" id="JAFMPY010000013">
    <property type="protein sequence ID" value="MBO0904581.1"/>
    <property type="molecule type" value="Genomic_DNA"/>
</dbReference>